<evidence type="ECO:0000313" key="1">
    <source>
        <dbReference type="EMBL" id="MCV0325787.1"/>
    </source>
</evidence>
<evidence type="ECO:0000313" key="2">
    <source>
        <dbReference type="Proteomes" id="UP001208054"/>
    </source>
</evidence>
<name>A0ABT2XIL9_9GAMM</name>
<gene>
    <name evidence="1" type="ORF">KYJ44_15750</name>
</gene>
<dbReference type="EMBL" id="JAHWBK010000010">
    <property type="protein sequence ID" value="MCV0325787.1"/>
    <property type="molecule type" value="Genomic_DNA"/>
</dbReference>
<keyword evidence="2" id="KW-1185">Reference proteome</keyword>
<reference evidence="1 2" key="1">
    <citation type="submission" date="2021-07" db="EMBL/GenBank/DDBJ databases">
        <title>Clinical implication of Pseudomonas aeruginosa: further insight on the antimicrobial resistance.</title>
        <authorList>
            <person name="Macori G."/>
            <person name="Fanning S."/>
            <person name="Alqahtani A."/>
        </authorList>
    </citation>
    <scope>NUCLEOTIDE SEQUENCE [LARGE SCALE GENOMIC DNA]</scope>
    <source>
        <strain evidence="1 2">CFS3442</strain>
    </source>
</reference>
<organism evidence="1 2">
    <name type="scientific">Stenotrophomonas riyadhensis</name>
    <dbReference type="NCBI Taxonomy" id="2859893"/>
    <lineage>
        <taxon>Bacteria</taxon>
        <taxon>Pseudomonadati</taxon>
        <taxon>Pseudomonadota</taxon>
        <taxon>Gammaproteobacteria</taxon>
        <taxon>Lysobacterales</taxon>
        <taxon>Lysobacteraceae</taxon>
        <taxon>Stenotrophomonas</taxon>
    </lineage>
</organism>
<evidence type="ECO:0008006" key="3">
    <source>
        <dbReference type="Google" id="ProtNLM"/>
    </source>
</evidence>
<dbReference type="Proteomes" id="UP001208054">
    <property type="component" value="Unassembled WGS sequence"/>
</dbReference>
<sequence length="184" mass="19480">MATDSPSPTLDTLHGAIESAIRARFPDFATVQFYRDAGTEGMPTPACLLEMTRCDRAREGNDGTGLLQAVLRFEARVVVAAGTTAGALQLRNAAIALATWLHQLGRFHGASSGAIDVIAALPEDAATAQAGLRSWVVEWSLPVALGDNAWEEVGGAVPQASYSFAPEIGRAHEARYQPLPERAP</sequence>
<proteinExistence type="predicted"/>
<comment type="caution">
    <text evidence="1">The sequence shown here is derived from an EMBL/GenBank/DDBJ whole genome shotgun (WGS) entry which is preliminary data.</text>
</comment>
<accession>A0ABT2XIL9</accession>
<dbReference type="RefSeq" id="WP_197611315.1">
    <property type="nucleotide sequence ID" value="NZ_JAHWBK010000010.1"/>
</dbReference>
<protein>
    <recommendedName>
        <fullName evidence="3">Phage protein</fullName>
    </recommendedName>
</protein>